<dbReference type="EMBL" id="CADCVI010000162">
    <property type="protein sequence ID" value="CAA9477291.1"/>
    <property type="molecule type" value="Genomic_DNA"/>
</dbReference>
<dbReference type="PROSITE" id="PS50043">
    <property type="entry name" value="HTH_LUXR_2"/>
    <property type="match status" value="1"/>
</dbReference>
<accession>A0A6J4RML8</accession>
<feature type="domain" description="HTH luxR-type" evidence="6">
    <location>
        <begin position="204"/>
        <end position="269"/>
    </location>
</feature>
<dbReference type="CDD" id="cd06170">
    <property type="entry name" value="LuxR_C_like"/>
    <property type="match status" value="1"/>
</dbReference>
<proteinExistence type="predicted"/>
<feature type="transmembrane region" description="Helical" evidence="5">
    <location>
        <begin position="63"/>
        <end position="83"/>
    </location>
</feature>
<dbReference type="PRINTS" id="PR00038">
    <property type="entry name" value="HTHLUXR"/>
</dbReference>
<dbReference type="Gene3D" id="1.10.10.10">
    <property type="entry name" value="Winged helix-like DNA-binding domain superfamily/Winged helix DNA-binding domain"/>
    <property type="match status" value="1"/>
</dbReference>
<evidence type="ECO:0000256" key="3">
    <source>
        <dbReference type="ARBA" id="ARBA00023163"/>
    </source>
</evidence>
<evidence type="ECO:0000256" key="1">
    <source>
        <dbReference type="ARBA" id="ARBA00023015"/>
    </source>
</evidence>
<organism evidence="7">
    <name type="scientific">uncultured Rubrobacteraceae bacterium</name>
    <dbReference type="NCBI Taxonomy" id="349277"/>
    <lineage>
        <taxon>Bacteria</taxon>
        <taxon>Bacillati</taxon>
        <taxon>Actinomycetota</taxon>
        <taxon>Rubrobacteria</taxon>
        <taxon>Rubrobacterales</taxon>
        <taxon>Rubrobacteraceae</taxon>
        <taxon>environmental samples</taxon>
    </lineage>
</organism>
<dbReference type="SUPFAM" id="SSF46894">
    <property type="entry name" value="C-terminal effector domain of the bipartite response regulators"/>
    <property type="match status" value="1"/>
</dbReference>
<evidence type="ECO:0000259" key="6">
    <source>
        <dbReference type="PROSITE" id="PS50043"/>
    </source>
</evidence>
<dbReference type="PANTHER" id="PTHR44688:SF16">
    <property type="entry name" value="DNA-BINDING TRANSCRIPTIONAL ACTIVATOR DEVR_DOSR"/>
    <property type="match status" value="1"/>
</dbReference>
<keyword evidence="5" id="KW-1133">Transmembrane helix</keyword>
<evidence type="ECO:0000256" key="5">
    <source>
        <dbReference type="SAM" id="Phobius"/>
    </source>
</evidence>
<dbReference type="PANTHER" id="PTHR44688">
    <property type="entry name" value="DNA-BINDING TRANSCRIPTIONAL ACTIVATOR DEVR_DOSR"/>
    <property type="match status" value="1"/>
</dbReference>
<dbReference type="AlphaFoldDB" id="A0A6J4RML8"/>
<dbReference type="InterPro" id="IPR000792">
    <property type="entry name" value="Tscrpt_reg_LuxR_C"/>
</dbReference>
<dbReference type="Pfam" id="PF00196">
    <property type="entry name" value="GerE"/>
    <property type="match status" value="1"/>
</dbReference>
<keyword evidence="3" id="KW-0804">Transcription</keyword>
<dbReference type="InterPro" id="IPR036388">
    <property type="entry name" value="WH-like_DNA-bd_sf"/>
</dbReference>
<sequence length="272" mass="29944">MERQEDDAGNGFQDGSRAQGKVPLAAASSVYRTPGNDDRSPKPVVSEDQATQGPSERRSPYPWMNWQAALYVFVLGLTCLVLAPLTSLWWIFPVLAAAVPLTLAVLQRSDLKLGRAGDKKYKERELLEALAERGELTPATAAMRTSLTVEEASKMLEELAGKGHLNLRAEDGIMFYVLAEWDRYPEQGMPHTLSEPGPECVGAPERLDDPLSERELEVLALLASGRTNAEIARHLFVALGTVKSHLNNIYRKLGAANRADAVTRARKMRLLP</sequence>
<evidence type="ECO:0000313" key="7">
    <source>
        <dbReference type="EMBL" id="CAA9477291.1"/>
    </source>
</evidence>
<evidence type="ECO:0000256" key="4">
    <source>
        <dbReference type="SAM" id="MobiDB-lite"/>
    </source>
</evidence>
<keyword evidence="1" id="KW-0805">Transcription regulation</keyword>
<reference evidence="7" key="1">
    <citation type="submission" date="2020-02" db="EMBL/GenBank/DDBJ databases">
        <authorList>
            <person name="Meier V. D."/>
        </authorList>
    </citation>
    <scope>NUCLEOTIDE SEQUENCE</scope>
    <source>
        <strain evidence="7">AVDCRST_MAG25</strain>
    </source>
</reference>
<dbReference type="GO" id="GO:0006355">
    <property type="term" value="P:regulation of DNA-templated transcription"/>
    <property type="evidence" value="ECO:0007669"/>
    <property type="project" value="InterPro"/>
</dbReference>
<keyword evidence="5" id="KW-0812">Transmembrane</keyword>
<dbReference type="SMART" id="SM00421">
    <property type="entry name" value="HTH_LUXR"/>
    <property type="match status" value="1"/>
</dbReference>
<protein>
    <recommendedName>
        <fullName evidence="6">HTH luxR-type domain-containing protein</fullName>
    </recommendedName>
</protein>
<evidence type="ECO:0000256" key="2">
    <source>
        <dbReference type="ARBA" id="ARBA00023125"/>
    </source>
</evidence>
<name>A0A6J4RML8_9ACTN</name>
<feature type="region of interest" description="Disordered" evidence="4">
    <location>
        <begin position="1"/>
        <end position="58"/>
    </location>
</feature>
<dbReference type="PROSITE" id="PS00622">
    <property type="entry name" value="HTH_LUXR_1"/>
    <property type="match status" value="1"/>
</dbReference>
<keyword evidence="2" id="KW-0238">DNA-binding</keyword>
<gene>
    <name evidence="7" type="ORF">AVDCRST_MAG25-2518</name>
</gene>
<dbReference type="InterPro" id="IPR016032">
    <property type="entry name" value="Sig_transdc_resp-reg_C-effctor"/>
</dbReference>
<keyword evidence="5" id="KW-0472">Membrane</keyword>
<dbReference type="GO" id="GO:0003677">
    <property type="term" value="F:DNA binding"/>
    <property type="evidence" value="ECO:0007669"/>
    <property type="project" value="UniProtKB-KW"/>
</dbReference>